<evidence type="ECO:0000256" key="1">
    <source>
        <dbReference type="ARBA" id="ARBA00010116"/>
    </source>
</evidence>
<dbReference type="InterPro" id="IPR011042">
    <property type="entry name" value="6-blade_b-propeller_TolB-like"/>
</dbReference>
<dbReference type="InterPro" id="IPR013783">
    <property type="entry name" value="Ig-like_fold"/>
</dbReference>
<dbReference type="SMART" id="SM00634">
    <property type="entry name" value="BID_1"/>
    <property type="match status" value="1"/>
</dbReference>
<dbReference type="Proteomes" id="UP000032309">
    <property type="component" value="Unassembled WGS sequence"/>
</dbReference>
<organism evidence="4 5">
    <name type="scientific">Candidatus Brocadia sinica JPN1</name>
    <dbReference type="NCBI Taxonomy" id="1197129"/>
    <lineage>
        <taxon>Bacteria</taxon>
        <taxon>Pseudomonadati</taxon>
        <taxon>Planctomycetota</taxon>
        <taxon>Candidatus Brocadiia</taxon>
        <taxon>Candidatus Brocadiales</taxon>
        <taxon>Candidatus Brocadiaceae</taxon>
        <taxon>Candidatus Brocadia</taxon>
    </lineage>
</organism>
<dbReference type="SUPFAM" id="SSF49373">
    <property type="entry name" value="Invasin/intimin cell-adhesion fragments"/>
    <property type="match status" value="1"/>
</dbReference>
<evidence type="ECO:0000313" key="5">
    <source>
        <dbReference type="Proteomes" id="UP000032309"/>
    </source>
</evidence>
<evidence type="ECO:0000259" key="3">
    <source>
        <dbReference type="PROSITE" id="PS51127"/>
    </source>
</evidence>
<proteinExistence type="inferred from homology"/>
<sequence length="537" mass="56293">MKEGKWRAIRMAGLLPLVIGLLIFLASPAVSVKAAAWQVGDVFVGVSGGSYQVYDNTGVFKETISDGLGGFTTGCAFNNALDKLYTTDFSSNVVVVYDIAHPHNILQTINTTGAGTASNESILFDNAGNFYVGHADGNGDIQKYDAAGNLLDAYDVATEDRGSDWIDLSSDQHTMFYTSEGRLVKRYDVASKTQLADFADVGVRPCYALRLLPPGDGSGGLLVAATGDIRRLDGAGNIIQTYDAPGEDCWFALNLDPNGTSFWSGDFCSSNFYRFNIATGAIEVGPINTGTGGSTLFGICVAGEITVAKGESIQLTPLSATNPLGTDHTVTARVQDGDGNPLAGVVVTFTVVSGPHAGVTGNDTTDASGQATFTYTGTGSTTGTDVIEASFVNDAGDTITSNQVTKTWEEANAIELKSFKARTGSNGKVVLTWETATEVDNAGFNLYRAESTDGSYAKINNTLIPAKGNAVSGAGYKFVDKPGDGVFYYKLEDIDYNGQSALHGPIDNGKQKTKRSRQKGETGAVTPASPGKAGLGD</sequence>
<dbReference type="EMBL" id="BAFN01000001">
    <property type="protein sequence ID" value="GAN32216.1"/>
    <property type="molecule type" value="Genomic_DNA"/>
</dbReference>
<evidence type="ECO:0000313" key="4">
    <source>
        <dbReference type="EMBL" id="GAN32216.1"/>
    </source>
</evidence>
<accession>A0ABQ0JU02</accession>
<comment type="caution">
    <text evidence="4">The sequence shown here is derived from an EMBL/GenBank/DDBJ whole genome shotgun (WGS) entry which is preliminary data.</text>
</comment>
<dbReference type="RefSeq" id="WP_052562365.1">
    <property type="nucleotide sequence ID" value="NZ_BAFN01000001.1"/>
</dbReference>
<keyword evidence="5" id="KW-1185">Reference proteome</keyword>
<feature type="region of interest" description="Disordered" evidence="2">
    <location>
        <begin position="500"/>
        <end position="537"/>
    </location>
</feature>
<dbReference type="InterPro" id="IPR008964">
    <property type="entry name" value="Invasin/intimin_cell_adhesion"/>
</dbReference>
<comment type="similarity">
    <text evidence="1">Belongs to the intimin/invasin family.</text>
</comment>
<dbReference type="Gene3D" id="2.60.40.10">
    <property type="entry name" value="Immunoglobulins"/>
    <property type="match status" value="2"/>
</dbReference>
<protein>
    <recommendedName>
        <fullName evidence="3">Big-1 domain-containing protein</fullName>
    </recommendedName>
</protein>
<evidence type="ECO:0000256" key="2">
    <source>
        <dbReference type="SAM" id="MobiDB-lite"/>
    </source>
</evidence>
<feature type="domain" description="Big-1" evidence="3">
    <location>
        <begin position="312"/>
        <end position="407"/>
    </location>
</feature>
<dbReference type="SUPFAM" id="SSF101898">
    <property type="entry name" value="NHL repeat"/>
    <property type="match status" value="1"/>
</dbReference>
<name>A0ABQ0JU02_9BACT</name>
<gene>
    <name evidence="4" type="ORF">BROSI_A0728</name>
</gene>
<reference evidence="5" key="1">
    <citation type="journal article" date="2015" name="Genome Announc.">
        <title>Draft Genome Sequence of an Anaerobic Ammonium-Oxidizing Bacterium, "Candidatus Brocadia sinica".</title>
        <authorList>
            <person name="Oshiki M."/>
            <person name="Shinyako-Hata K."/>
            <person name="Satoh H."/>
            <person name="Okabe S."/>
        </authorList>
    </citation>
    <scope>NUCLEOTIDE SEQUENCE [LARGE SCALE GENOMIC DNA]</scope>
    <source>
        <strain evidence="5">JPN1</strain>
    </source>
</reference>
<dbReference type="InterPro" id="IPR003344">
    <property type="entry name" value="Big_1_dom"/>
</dbReference>
<dbReference type="Gene3D" id="2.120.10.30">
    <property type="entry name" value="TolB, C-terminal domain"/>
    <property type="match status" value="1"/>
</dbReference>
<dbReference type="PROSITE" id="PS51127">
    <property type="entry name" value="BIG1"/>
    <property type="match status" value="1"/>
</dbReference>